<dbReference type="Proteomes" id="UP000689195">
    <property type="component" value="Unassembled WGS sequence"/>
</dbReference>
<dbReference type="OrthoDB" id="6062428at2759"/>
<evidence type="ECO:0000313" key="3">
    <source>
        <dbReference type="EMBL" id="CAD8133050.1"/>
    </source>
</evidence>
<evidence type="ECO:0000259" key="2">
    <source>
        <dbReference type="SMART" id="SM00423"/>
    </source>
</evidence>
<feature type="domain" description="PSI" evidence="2">
    <location>
        <begin position="162"/>
        <end position="210"/>
    </location>
</feature>
<sequence>MSDPLELQQNIKIKAFLFSREELIHIMNKIILIVSLLLVFVSSQQYSITQCNCTQLQSEGDCIKNVSPVCQWDSTKKACQISNTTVTPIPSYATYCDSFAETDCPKAAPCTNCGNYSACAWVEGKCTFFTSCTAFAKKSDQECQAISNRCISDGTHCVEIDDCTTYKKQIVCIKNAVGNSCYWDSTNNTCLDANTCDKLPQSLISDKDCRDAIITCTTKSGGGCIISGNNCSDQKLEIQCVWNQSKTIACYWDGANCKDRICDNAPTNLITDDACKSFRTDGTCTTKLNGGCITRTTCVAATIKEACIQNISGQNCYWNGVNCVDKICANAPITLTTNSDCAGFLTGCITKSGGGCIQNGSCSVANIQTACVQNVIGITCIWDTTCKEKTCSNAPLSNNTHDLCTSYLVSCTVKSGGGCQNRTCTNAPITITTNGECEAYLPGQNCIAKTGGGCNTNTTCSAITLEAACIKNSLGFTCFWDSTSTSCKDKTCLNAPSNNNTHELCQSFLNTCTVNFSNTGCVDKTCENSLTLAICDKDINNKVCIWKGKCYKKLCVLASSSITTHTDCQNYHSSCTLSNTGLGCVTLPLKCEAITIEAACHIKINGQSCGWNGSQCIDKSCSTASKAYSNTLQCQSYISSCVANNPTIINGSSTIQGCQDLPTSCSARRASENCEIQRAGFPTCLWVSSSSSCVEKSCATANLVGTSNAISPGSFSVINCSSYLTVCVKMDAQGACIQTQNPCISNNTSDGCMNKPSSCNVLVQDNCTIGSTISGNCYWNGSNCVDRTCANIIKITHNDCNSIFDQCTVNNGQTSCQQLQDSCSSYSIQDNCIITSMNKKCLWTGIACRNSTCADAPDTIAYDSDQECQGYPVPDDTCTVIYKIGGLGCASKLTNCTDYMIQAQCHQTISNQTGIDDCKWIIDQCYSLSTFATGSCSSFKGTQAMCLQYRTGCTNVVSASAQSSCTVDCTLKTGVNLTFSDCQAVDVSCSVKKDGTGCIVIQSTCQGYEQQSANCFRSTAGLCIMNNAVPPTCQSVTQPSECVLLIGLTGLDHAKCQAYNSLCTSLSDGSGCQPYQQSCTNYSNSNSCTIIPTGKCFFSGGSCISITSKANCSTITGLTGLDHAKCQAYFNGCTSIGDNTGCQELKNSCEDYPGTVAGCTRSLIGKCYLFNNTTCITIANPGTDCVKITGPAATITYEFCQSYNTACSVNRARSACIQQFAECTSYTQITNCYQSKNSRCIASNIIDSGCVSVSTAQTCEAVYLGIGNYSEVNCNAFKSGCTYNGNQCATRVCSLATGFAFTHLNCYNWLNTCTVNNGNNACITMAQKCTDQNQNSCLRAIEGECVVFNSQCVKKTCDIATANENYNTDSECSTYLQQCTVARTGGCQSRTVCSDYISQLQCTFNRSGGKCFWNPTLKNCVDLNCGLIEKTSLFDTHAKCMAVDAKLLCTVRAAEGIPQPGCMARILCSSYSTQDQCHLNHLGNECVWNTNPGKAICQEKSCYTAPLSTVTHNDCYSYYNTSTVTCTVSINDGELGGCQQTADCALYAKKEQCQIDWKGEYCAWIETSSQCADKSCETAPATSDYDDDSKCRSYLSNKCTVSQSGQGCVNVPASCEIMTEKQCYFNKNGDPCYWTGTTCVTRSCENAPDSVSSADECNAYLAGCTSDTVKCKTKVCEDYQFTTDALCQQELSTCTSNGKYCVTRGSCFQATSQAGCVTSSTGQSCEWIAAQGYCTIKNCLTAPLTLTTEEECANYFTKCTTKKGGGCITKSTCAGTLIEAGCTTALNGTVCFWDAEIKKCRDRDCQDFNGNSHHECQLQRTGCTMGINGKCARVQNCKQTTIRGACIEGADGPCLWIEKYENDDGSKGSCFKYTSCKSLSWDNDQKCKLVSSQCTTNGSHCVGISLCSETNTNGGCVTGYDGACIQSVPALNSSDPKVCKPFNSCIQAYYITHSDCQQANNKCTTNGVTGCIALGECSSYTSKAGCYINDKGSIKSGDLVISTGICIWNNNTNKCRDQECSDLTGSTHSECSSKLSKCTSNGAICILQGNCSTYTTQSVCLVGKANDGPCFWDQTSTTCRIQACKDIQNGNTPDACSIMSCVTDGTNCIPKANCSTYKNKTTCNQGGLDGICVFTQTSTSEGSCSLMTGCASANKDQSACNFARDRCHWHKDETTNSTQCVTHTCATNQAMNGSCTRFFNWDKKTQQICAIFTGVCQAVDPSTLSKDDCFLISGYTYTWSTSNNKCGVCTTINQGTNTTNNNSNQTTNNITTNSGYLIRVTIIILGYLIF</sequence>
<feature type="domain" description="PSI" evidence="2">
    <location>
        <begin position="1772"/>
        <end position="1824"/>
    </location>
</feature>
<dbReference type="SMART" id="SM00423">
    <property type="entry name" value="PSI"/>
    <property type="match status" value="8"/>
</dbReference>
<feature type="domain" description="PSI" evidence="2">
    <location>
        <begin position="2149"/>
        <end position="2196"/>
    </location>
</feature>
<feature type="domain" description="PSI" evidence="2">
    <location>
        <begin position="361"/>
        <end position="412"/>
    </location>
</feature>
<feature type="domain" description="PSI" evidence="2">
    <location>
        <begin position="459"/>
        <end position="513"/>
    </location>
</feature>
<dbReference type="SMART" id="SM00639">
    <property type="entry name" value="PSA"/>
    <property type="match status" value="27"/>
</dbReference>
<evidence type="ECO:0000256" key="1">
    <source>
        <dbReference type="ARBA" id="ARBA00023180"/>
    </source>
</evidence>
<evidence type="ECO:0000313" key="4">
    <source>
        <dbReference type="Proteomes" id="UP000689195"/>
    </source>
</evidence>
<feature type="domain" description="PSI" evidence="2">
    <location>
        <begin position="2050"/>
        <end position="2097"/>
    </location>
</feature>
<dbReference type="InterPro" id="IPR002895">
    <property type="entry name" value="Paramecium_SA"/>
</dbReference>
<protein>
    <recommendedName>
        <fullName evidence="2">PSI domain-containing protein</fullName>
    </recommendedName>
</protein>
<feature type="domain" description="PSI" evidence="2">
    <location>
        <begin position="1392"/>
        <end position="1441"/>
    </location>
</feature>
<dbReference type="InterPro" id="IPR016201">
    <property type="entry name" value="PSI"/>
</dbReference>
<keyword evidence="1" id="KW-0325">Glycoprotein</keyword>
<keyword evidence="4" id="KW-1185">Reference proteome</keyword>
<feature type="domain" description="PSI" evidence="2">
    <location>
        <begin position="52"/>
        <end position="97"/>
    </location>
</feature>
<dbReference type="EMBL" id="CAJJDO010000002">
    <property type="protein sequence ID" value="CAD8133050.1"/>
    <property type="molecule type" value="Genomic_DNA"/>
</dbReference>
<gene>
    <name evidence="3" type="ORF">PPENT_87.1.T0020204</name>
</gene>
<accession>A0A8S1S0H7</accession>
<comment type="caution">
    <text evidence="3">The sequence shown here is derived from an EMBL/GenBank/DDBJ whole genome shotgun (WGS) entry which is preliminary data.</text>
</comment>
<organism evidence="3 4">
    <name type="scientific">Paramecium pentaurelia</name>
    <dbReference type="NCBI Taxonomy" id="43138"/>
    <lineage>
        <taxon>Eukaryota</taxon>
        <taxon>Sar</taxon>
        <taxon>Alveolata</taxon>
        <taxon>Ciliophora</taxon>
        <taxon>Intramacronucleata</taxon>
        <taxon>Oligohymenophorea</taxon>
        <taxon>Peniculida</taxon>
        <taxon>Parameciidae</taxon>
        <taxon>Paramecium</taxon>
    </lineage>
</organism>
<proteinExistence type="predicted"/>
<dbReference type="Pfam" id="PF01508">
    <property type="entry name" value="Paramecium_SA"/>
    <property type="match status" value="25"/>
</dbReference>
<reference evidence="3" key="1">
    <citation type="submission" date="2021-01" db="EMBL/GenBank/DDBJ databases">
        <authorList>
            <consortium name="Genoscope - CEA"/>
            <person name="William W."/>
        </authorList>
    </citation>
    <scope>NUCLEOTIDE SEQUENCE</scope>
</reference>
<name>A0A8S1S0H7_9CILI</name>